<feature type="compositionally biased region" description="Polar residues" evidence="1">
    <location>
        <begin position="1"/>
        <end position="16"/>
    </location>
</feature>
<name>A0A1B6HTD4_9HEMI</name>
<proteinExistence type="predicted"/>
<protein>
    <recommendedName>
        <fullName evidence="2">MADF domain-containing protein</fullName>
    </recommendedName>
</protein>
<feature type="compositionally biased region" description="Acidic residues" evidence="1">
    <location>
        <begin position="77"/>
        <end position="87"/>
    </location>
</feature>
<dbReference type="AlphaFoldDB" id="A0A1B6HTD4"/>
<sequence length="109" mass="12532">RGSDSVNNSQRRQSGGTCKARWNNIRDTYRKSMKRTATKSGQAAKKIKLYKYSSQLSFLQKDLDERETLSSFSIEDQTSDTQEEQLEDTTANITDDDVQTIEILRKSMK</sequence>
<feature type="domain" description="MADF" evidence="2">
    <location>
        <begin position="14"/>
        <end position="59"/>
    </location>
</feature>
<evidence type="ECO:0000259" key="2">
    <source>
        <dbReference type="Pfam" id="PF10545"/>
    </source>
</evidence>
<dbReference type="Pfam" id="PF10545">
    <property type="entry name" value="MADF_DNA_bdg"/>
    <property type="match status" value="1"/>
</dbReference>
<accession>A0A1B6HTD4</accession>
<evidence type="ECO:0000256" key="1">
    <source>
        <dbReference type="SAM" id="MobiDB-lite"/>
    </source>
</evidence>
<reference evidence="3" key="1">
    <citation type="submission" date="2015-11" db="EMBL/GenBank/DDBJ databases">
        <title>De novo transcriptome assembly of four potential Pierce s Disease insect vectors from Arizona vineyards.</title>
        <authorList>
            <person name="Tassone E.E."/>
        </authorList>
    </citation>
    <scope>NUCLEOTIDE SEQUENCE</scope>
</reference>
<feature type="region of interest" description="Disordered" evidence="1">
    <location>
        <begin position="71"/>
        <end position="94"/>
    </location>
</feature>
<feature type="region of interest" description="Disordered" evidence="1">
    <location>
        <begin position="1"/>
        <end position="25"/>
    </location>
</feature>
<evidence type="ECO:0000313" key="3">
    <source>
        <dbReference type="EMBL" id="JAS77926.1"/>
    </source>
</evidence>
<feature type="non-terminal residue" evidence="3">
    <location>
        <position position="1"/>
    </location>
</feature>
<dbReference type="EMBL" id="GECU01029780">
    <property type="protein sequence ID" value="JAS77926.1"/>
    <property type="molecule type" value="Transcribed_RNA"/>
</dbReference>
<dbReference type="InterPro" id="IPR006578">
    <property type="entry name" value="MADF-dom"/>
</dbReference>
<organism evidence="3">
    <name type="scientific">Homalodisca liturata</name>
    <dbReference type="NCBI Taxonomy" id="320908"/>
    <lineage>
        <taxon>Eukaryota</taxon>
        <taxon>Metazoa</taxon>
        <taxon>Ecdysozoa</taxon>
        <taxon>Arthropoda</taxon>
        <taxon>Hexapoda</taxon>
        <taxon>Insecta</taxon>
        <taxon>Pterygota</taxon>
        <taxon>Neoptera</taxon>
        <taxon>Paraneoptera</taxon>
        <taxon>Hemiptera</taxon>
        <taxon>Auchenorrhyncha</taxon>
        <taxon>Membracoidea</taxon>
        <taxon>Cicadellidae</taxon>
        <taxon>Cicadellinae</taxon>
        <taxon>Proconiini</taxon>
        <taxon>Homalodisca</taxon>
    </lineage>
</organism>
<gene>
    <name evidence="3" type="ORF">g.1193</name>
</gene>
<feature type="non-terminal residue" evidence="3">
    <location>
        <position position="109"/>
    </location>
</feature>